<evidence type="ECO:0000256" key="14">
    <source>
        <dbReference type="ARBA" id="ARBA00029440"/>
    </source>
</evidence>
<evidence type="ECO:0000256" key="1">
    <source>
        <dbReference type="ARBA" id="ARBA00001917"/>
    </source>
</evidence>
<evidence type="ECO:0000256" key="4">
    <source>
        <dbReference type="ARBA" id="ARBA00022605"/>
    </source>
</evidence>
<evidence type="ECO:0000256" key="5">
    <source>
        <dbReference type="ARBA" id="ARBA00022630"/>
    </source>
</evidence>
<comment type="similarity">
    <text evidence="3">Belongs to the glutamate synthase family.</text>
</comment>
<keyword evidence="7" id="KW-0479">Metal-binding</keyword>
<dbReference type="Gene3D" id="2.160.20.60">
    <property type="entry name" value="Glutamate synthase, alpha subunit, C-terminal domain"/>
    <property type="match status" value="1"/>
</dbReference>
<evidence type="ECO:0000256" key="13">
    <source>
        <dbReference type="ARBA" id="ARBA00023291"/>
    </source>
</evidence>
<dbReference type="Pfam" id="PF01645">
    <property type="entry name" value="Glu_synthase"/>
    <property type="match status" value="1"/>
</dbReference>
<evidence type="ECO:0000313" key="16">
    <source>
        <dbReference type="EMBL" id="RCL44977.1"/>
    </source>
</evidence>
<accession>A0A368C789</accession>
<dbReference type="EC" id="1.4.1.13" evidence="16"/>
<keyword evidence="10" id="KW-0408">Iron</keyword>
<name>A0A368C789_9GAMM</name>
<keyword evidence="13" id="KW-0003">3Fe-4S</keyword>
<dbReference type="GO" id="GO:0019676">
    <property type="term" value="P:ammonia assimilation cycle"/>
    <property type="evidence" value="ECO:0007669"/>
    <property type="project" value="TreeGrafter"/>
</dbReference>
<comment type="cofactor">
    <cofactor evidence="2">
        <name>[3Fe-4S] cluster</name>
        <dbReference type="ChEBI" id="CHEBI:21137"/>
    </cofactor>
</comment>
<dbReference type="FunFam" id="3.20.20.70:FF:000061">
    <property type="entry name" value="Glutamate synthase large subunit"/>
    <property type="match status" value="1"/>
</dbReference>
<evidence type="ECO:0000256" key="10">
    <source>
        <dbReference type="ARBA" id="ARBA00023004"/>
    </source>
</evidence>
<dbReference type="GO" id="GO:0046872">
    <property type="term" value="F:metal ion binding"/>
    <property type="evidence" value="ECO:0007669"/>
    <property type="project" value="UniProtKB-KW"/>
</dbReference>
<dbReference type="GO" id="GO:0004355">
    <property type="term" value="F:glutamate synthase (NADPH) activity"/>
    <property type="evidence" value="ECO:0007669"/>
    <property type="project" value="UniProtKB-EC"/>
</dbReference>
<dbReference type="Pfam" id="PF01493">
    <property type="entry name" value="GXGXG"/>
    <property type="match status" value="1"/>
</dbReference>
<dbReference type="Pfam" id="PF00310">
    <property type="entry name" value="GATase_2"/>
    <property type="match status" value="1"/>
</dbReference>
<dbReference type="Pfam" id="PF04898">
    <property type="entry name" value="Glu_syn_central"/>
    <property type="match status" value="1"/>
</dbReference>
<keyword evidence="4" id="KW-0028">Amino-acid biosynthesis</keyword>
<feature type="domain" description="Glutamine amidotransferase type-2" evidence="15">
    <location>
        <begin position="14"/>
        <end position="403"/>
    </location>
</feature>
<dbReference type="InterPro" id="IPR002932">
    <property type="entry name" value="Glu_synthdom"/>
</dbReference>
<proteinExistence type="inferred from homology"/>
<comment type="caution">
    <text evidence="16">The sequence shown here is derived from an EMBL/GenBank/DDBJ whole genome shotgun (WGS) entry which is preliminary data.</text>
</comment>
<evidence type="ECO:0000256" key="6">
    <source>
        <dbReference type="ARBA" id="ARBA00022643"/>
    </source>
</evidence>
<dbReference type="InterPro" id="IPR017932">
    <property type="entry name" value="GATase_2_dom"/>
</dbReference>
<dbReference type="Gene3D" id="3.20.20.70">
    <property type="entry name" value="Aldolase class I"/>
    <property type="match status" value="2"/>
</dbReference>
<organism evidence="16 17">
    <name type="scientific">SAR86 cluster bacterium</name>
    <dbReference type="NCBI Taxonomy" id="2030880"/>
    <lineage>
        <taxon>Bacteria</taxon>
        <taxon>Pseudomonadati</taxon>
        <taxon>Pseudomonadota</taxon>
        <taxon>Gammaproteobacteria</taxon>
        <taxon>SAR86 cluster</taxon>
    </lineage>
</organism>
<dbReference type="InterPro" id="IPR013785">
    <property type="entry name" value="Aldolase_TIM"/>
</dbReference>
<evidence type="ECO:0000256" key="11">
    <source>
        <dbReference type="ARBA" id="ARBA00023014"/>
    </source>
</evidence>
<dbReference type="InterPro" id="IPR029055">
    <property type="entry name" value="Ntn_hydrolases_N"/>
</dbReference>
<evidence type="ECO:0000256" key="3">
    <source>
        <dbReference type="ARBA" id="ARBA00009716"/>
    </source>
</evidence>
<dbReference type="SUPFAM" id="SSF56235">
    <property type="entry name" value="N-terminal nucleophile aminohydrolases (Ntn hydrolases)"/>
    <property type="match status" value="1"/>
</dbReference>
<evidence type="ECO:0000256" key="7">
    <source>
        <dbReference type="ARBA" id="ARBA00022723"/>
    </source>
</evidence>
<dbReference type="GO" id="GO:0006537">
    <property type="term" value="P:glutamate biosynthetic process"/>
    <property type="evidence" value="ECO:0007669"/>
    <property type="project" value="UniProtKB-KW"/>
</dbReference>
<comment type="pathway">
    <text evidence="14">Amino-acid biosynthesis.</text>
</comment>
<keyword evidence="11" id="KW-0411">Iron-sulfur</keyword>
<dbReference type="Proteomes" id="UP000252915">
    <property type="component" value="Unassembled WGS sequence"/>
</dbReference>
<dbReference type="CDD" id="cd02808">
    <property type="entry name" value="GltS_FMN"/>
    <property type="match status" value="1"/>
</dbReference>
<dbReference type="PROSITE" id="PS51278">
    <property type="entry name" value="GATASE_TYPE_2"/>
    <property type="match status" value="1"/>
</dbReference>
<keyword evidence="9 16" id="KW-0560">Oxidoreductase</keyword>
<dbReference type="InterPro" id="IPR050711">
    <property type="entry name" value="ET-N_metabolism_enzyme"/>
</dbReference>
<dbReference type="PANTHER" id="PTHR11938">
    <property type="entry name" value="FAD NADPH DEHYDROGENASE/OXIDOREDUCTASE"/>
    <property type="match status" value="1"/>
</dbReference>
<dbReference type="InterPro" id="IPR036485">
    <property type="entry name" value="Glu_synth_asu_C_sf"/>
</dbReference>
<evidence type="ECO:0000256" key="2">
    <source>
        <dbReference type="ARBA" id="ARBA00001927"/>
    </source>
</evidence>
<gene>
    <name evidence="16" type="ORF">DBW92_01855</name>
</gene>
<keyword evidence="12" id="KW-0314">Glutamate biosynthesis</keyword>
<dbReference type="SUPFAM" id="SSF51395">
    <property type="entry name" value="FMN-linked oxidoreductases"/>
    <property type="match status" value="1"/>
</dbReference>
<evidence type="ECO:0000256" key="9">
    <source>
        <dbReference type="ARBA" id="ARBA00023002"/>
    </source>
</evidence>
<protein>
    <submittedName>
        <fullName evidence="16">Glutamate synthase large subunit</fullName>
        <ecNumber evidence="16">1.4.1.13</ecNumber>
    </submittedName>
</protein>
<evidence type="ECO:0000313" key="17">
    <source>
        <dbReference type="Proteomes" id="UP000252915"/>
    </source>
</evidence>
<dbReference type="NCBIfam" id="NF008730">
    <property type="entry name" value="PRK11750.1"/>
    <property type="match status" value="1"/>
</dbReference>
<comment type="cofactor">
    <cofactor evidence="1">
        <name>FMN</name>
        <dbReference type="ChEBI" id="CHEBI:58210"/>
    </cofactor>
</comment>
<dbReference type="InterPro" id="IPR002489">
    <property type="entry name" value="Glu_synth_asu_C"/>
</dbReference>
<keyword evidence="6" id="KW-0288">FMN</keyword>
<dbReference type="PANTHER" id="PTHR11938:SF148">
    <property type="entry name" value="GLUTAMATE SYNTHASE [NADPH] LARGE CHAIN"/>
    <property type="match status" value="1"/>
</dbReference>
<dbReference type="Gene3D" id="3.60.20.10">
    <property type="entry name" value="Glutamine Phosphoribosylpyrophosphate, subunit 1, domain 1"/>
    <property type="match status" value="1"/>
</dbReference>
<evidence type="ECO:0000259" key="15">
    <source>
        <dbReference type="PROSITE" id="PS51278"/>
    </source>
</evidence>
<keyword evidence="5" id="KW-0285">Flavoprotein</keyword>
<dbReference type="CDD" id="cd00713">
    <property type="entry name" value="GltS"/>
    <property type="match status" value="1"/>
</dbReference>
<feature type="non-terminal residue" evidence="16">
    <location>
        <position position="1291"/>
    </location>
</feature>
<dbReference type="GO" id="GO:0051538">
    <property type="term" value="F:3 iron, 4 sulfur cluster binding"/>
    <property type="evidence" value="ECO:0007669"/>
    <property type="project" value="UniProtKB-KW"/>
</dbReference>
<dbReference type="EMBL" id="QOPI01000006">
    <property type="protein sequence ID" value="RCL44977.1"/>
    <property type="molecule type" value="Genomic_DNA"/>
</dbReference>
<dbReference type="SUPFAM" id="SSF69336">
    <property type="entry name" value="Alpha subunit of glutamate synthase, C-terminal domain"/>
    <property type="match status" value="1"/>
</dbReference>
<keyword evidence="8" id="KW-0315">Glutamine amidotransferase</keyword>
<evidence type="ECO:0000256" key="12">
    <source>
        <dbReference type="ARBA" id="ARBA00023164"/>
    </source>
</evidence>
<evidence type="ECO:0000256" key="8">
    <source>
        <dbReference type="ARBA" id="ARBA00022962"/>
    </source>
</evidence>
<reference evidence="16 17" key="1">
    <citation type="journal article" date="2018" name="Microbiome">
        <title>Fine metagenomic profile of the Mediterranean stratified and mixed water columns revealed by assembly and recruitment.</title>
        <authorList>
            <person name="Haro-Moreno J.M."/>
            <person name="Lopez-Perez M."/>
            <person name="De La Torre J.R."/>
            <person name="Picazo A."/>
            <person name="Camacho A."/>
            <person name="Rodriguez-Valera F."/>
        </authorList>
    </citation>
    <scope>NUCLEOTIDE SEQUENCE [LARGE SCALE GENOMIC DNA]</scope>
    <source>
        <strain evidence="16">MED-G78</strain>
    </source>
</reference>
<sequence>MPGLYRDNDFKDNCGFGLITNRYGVKSHAVITKSISALKSMTHRGGIGADGKTGDGCGLLFNLDHEFYRNTIKLEQKINLPSHFAITQLFIQKPIKELLPKINKILKNENLQLEAVRLVPVNKKILGSIASACLPEIYQLFISGIEKSLDIDLFESSLLQARKFIEEIYNDDEILYVCSMSSRTIVYKGLMLPDAIDLFYKDLQQKDFTASICVFHQRFSTNTSPRWHLAQPFRLLAHNGEINAIRGNRNWAKARQSILSTPLLPKLKKFKYLVNEKGSDSSSLDNMIEILVQGGINIFKTIRMVLPPAWQNGQILDAEVKAFHEYNSMHMEAWDGPAGIVMTDGSWAICVLDRNGLRPARYQIDEEGLITIASETGVNPTNEDLIINKGRVKPGGILAINTETGELHDEKSIDDLLKLQNPYREWLRKNAIYVESSLNEFEGPGLKKIPQNDLSLASRLYLLFKEERSSIIKPLAVDSQEGTGSMGDDTALAVMSKMHRQIYDFFRQQFAQVTNPPIDSLREKSVMSLETCFGPELNIYEETPGHAKRLITTSPILSHKKLATILGNKYFKSKEFTLNFNKSISLKKAIKNLRSDVVEAVRSGYTIIHLNENIPDKEHLPINALLGLGAVHQELVKLGLRTDANLIVSSASARDTHHIACLIGFGATAVFPWLAYQSILDLTEKNELKGDANENCARYRKGLNKGLLKIISKMGISTISSYRGSQLFEIVGLNHEIVNICFTNTASRIEGKNFKDLEQSLRSLDDYARSNLSDMNVGGLLKYIHGGEYHTYNPEIVKKLQEAVSAGSRNIYKEYSKLVDERPPAMLRDLLAIDKTKKSTPLDKVEKQELILKRFDSAGMSLGALSPDAHETLAQAMNSIGGRSNSGEGGEAVERYGTDKMSKIKQVASGRFGVTPHYLVNAEVLQIKIAQGAKPGEGGQLPGGKVNKLIAKLRYSTPGVTLISPPPHHDIYSIEDLAQIIFDLKQVNPSALVSVKLVSEPGVGTIAAGVAKAYADLITISGHDGGTGASPLSSIRYAGSPWELGLSEAHQALRESGLRNKIRLQADGGMKTGLDVIKAAILGAESFGFGTGPMIAMGCKYLRICHLNNCATGVATQRKDIINHHFIGEKERVVNYFKFIADDVRQHLSEMGVLKLEDIIGQTNYLKVIEDLESQYKQVDLSAILYQNKSIKEPYFCKVDQNDPWDKGSLAKKILRDAKAAIESNKAKSFNYHINNTDRSIGASISGHIAKVYGEDGLNKPIQINFNGSAGQSFGCWNANGLHIVLNGDAN</sequence>
<dbReference type="InterPro" id="IPR006982">
    <property type="entry name" value="Glu_synth_centr_N"/>
</dbReference>